<keyword evidence="2" id="KW-1185">Reference proteome</keyword>
<reference evidence="1 2" key="1">
    <citation type="submission" date="2012-05" db="EMBL/GenBank/DDBJ databases">
        <title>Finished chromosome of genome of Oscillatoria sp. PCC 7112.</title>
        <authorList>
            <consortium name="US DOE Joint Genome Institute"/>
            <person name="Gugger M."/>
            <person name="Coursin T."/>
            <person name="Rippka R."/>
            <person name="Tandeau De Marsac N."/>
            <person name="Huntemann M."/>
            <person name="Wei C.-L."/>
            <person name="Han J."/>
            <person name="Detter J.C."/>
            <person name="Han C."/>
            <person name="Tapia R."/>
            <person name="Davenport K."/>
            <person name="Daligault H."/>
            <person name="Erkkila T."/>
            <person name="Gu W."/>
            <person name="Munk A.C.C."/>
            <person name="Teshima H."/>
            <person name="Xu Y."/>
            <person name="Chain P."/>
            <person name="Chen A."/>
            <person name="Krypides N."/>
            <person name="Mavromatis K."/>
            <person name="Markowitz V."/>
            <person name="Szeto E."/>
            <person name="Ivanova N."/>
            <person name="Mikhailova N."/>
            <person name="Ovchinnikova G."/>
            <person name="Pagani I."/>
            <person name="Pati A."/>
            <person name="Goodwin L."/>
            <person name="Peters L."/>
            <person name="Pitluck S."/>
            <person name="Woyke T."/>
            <person name="Kerfeld C."/>
        </authorList>
    </citation>
    <scope>NUCLEOTIDE SEQUENCE [LARGE SCALE GENOMIC DNA]</scope>
    <source>
        <strain evidence="1 2">PCC 7112</strain>
    </source>
</reference>
<accession>K9VHS9</accession>
<gene>
    <name evidence="1" type="ORF">Osc7112_2650</name>
</gene>
<evidence type="ECO:0000313" key="2">
    <source>
        <dbReference type="Proteomes" id="UP000010478"/>
    </source>
</evidence>
<protein>
    <submittedName>
        <fullName evidence="1">Uncharacterized protein</fullName>
    </submittedName>
</protein>
<dbReference type="HOGENOM" id="CLU_2826991_0_0_3"/>
<dbReference type="AlphaFoldDB" id="K9VHS9"/>
<sequence length="66" mass="7379">MNVTNLTAFVQFIDRHEPSSDPKLRSFALTLRAAKRSSTNAEAIRVDSSIALAVTEIIRQIVTEMF</sequence>
<evidence type="ECO:0000313" key="1">
    <source>
        <dbReference type="EMBL" id="AFZ07064.1"/>
    </source>
</evidence>
<dbReference type="Proteomes" id="UP000010478">
    <property type="component" value="Chromosome"/>
</dbReference>
<dbReference type="STRING" id="179408.Osc7112_2650"/>
<dbReference type="KEGG" id="oni:Osc7112_2650"/>
<name>K9VHS9_9CYAN</name>
<organism evidence="1 2">
    <name type="scientific">Phormidium nigroviride PCC 7112</name>
    <dbReference type="NCBI Taxonomy" id="179408"/>
    <lineage>
        <taxon>Bacteria</taxon>
        <taxon>Bacillati</taxon>
        <taxon>Cyanobacteriota</taxon>
        <taxon>Cyanophyceae</taxon>
        <taxon>Oscillatoriophycideae</taxon>
        <taxon>Oscillatoriales</taxon>
        <taxon>Oscillatoriaceae</taxon>
        <taxon>Phormidium</taxon>
    </lineage>
</organism>
<dbReference type="EMBL" id="CP003614">
    <property type="protein sequence ID" value="AFZ07064.1"/>
    <property type="molecule type" value="Genomic_DNA"/>
</dbReference>
<proteinExistence type="predicted"/>
<dbReference type="RefSeq" id="WP_015176353.1">
    <property type="nucleotide sequence ID" value="NC_019729.1"/>
</dbReference>